<accession>A0A6A6X6A4</accession>
<protein>
    <submittedName>
        <fullName evidence="3">Uncharacterized protein</fullName>
    </submittedName>
</protein>
<gene>
    <name evidence="3" type="ORF">K505DRAFT_376518</name>
</gene>
<name>A0A6A6X6A4_9PLEO</name>
<feature type="compositionally biased region" description="Low complexity" evidence="1">
    <location>
        <begin position="149"/>
        <end position="174"/>
    </location>
</feature>
<reference evidence="3" key="1">
    <citation type="journal article" date="2020" name="Stud. Mycol.">
        <title>101 Dothideomycetes genomes: a test case for predicting lifestyles and emergence of pathogens.</title>
        <authorList>
            <person name="Haridas S."/>
            <person name="Albert R."/>
            <person name="Binder M."/>
            <person name="Bloem J."/>
            <person name="Labutti K."/>
            <person name="Salamov A."/>
            <person name="Andreopoulos B."/>
            <person name="Baker S."/>
            <person name="Barry K."/>
            <person name="Bills G."/>
            <person name="Bluhm B."/>
            <person name="Cannon C."/>
            <person name="Castanera R."/>
            <person name="Culley D."/>
            <person name="Daum C."/>
            <person name="Ezra D."/>
            <person name="Gonzalez J."/>
            <person name="Henrissat B."/>
            <person name="Kuo A."/>
            <person name="Liang C."/>
            <person name="Lipzen A."/>
            <person name="Lutzoni F."/>
            <person name="Magnuson J."/>
            <person name="Mondo S."/>
            <person name="Nolan M."/>
            <person name="Ohm R."/>
            <person name="Pangilinan J."/>
            <person name="Park H.-J."/>
            <person name="Ramirez L."/>
            <person name="Alfaro M."/>
            <person name="Sun H."/>
            <person name="Tritt A."/>
            <person name="Yoshinaga Y."/>
            <person name="Zwiers L.-H."/>
            <person name="Turgeon B."/>
            <person name="Goodwin S."/>
            <person name="Spatafora J."/>
            <person name="Crous P."/>
            <person name="Grigoriev I."/>
        </authorList>
    </citation>
    <scope>NUCLEOTIDE SEQUENCE</scope>
    <source>
        <strain evidence="3">CBS 109.77</strain>
    </source>
</reference>
<sequence length="222" mass="23790">MAPTPVETNVAQPSSTAAAAPEKTWNTASIVGVSIFGVFVLLFAITLTAFLIHRQRELKKLPPSHRPTSYHPFRTNSAKDGLLAHAAPTPEKDRTSDMFSRERHSSVSLYVDHDISDRRASVETSSLIPLHVSPIEGPNGQDPMDKAATSVGSGTSRGSSRFSTTSSGSLGLSTIPVPGQEPGEERRPVGSRRVSSARYYDINTAVAPQVPQIPKIVHSISP</sequence>
<keyword evidence="2" id="KW-0472">Membrane</keyword>
<evidence type="ECO:0000313" key="4">
    <source>
        <dbReference type="Proteomes" id="UP000799757"/>
    </source>
</evidence>
<dbReference type="EMBL" id="MU002002">
    <property type="protein sequence ID" value="KAF2791778.1"/>
    <property type="molecule type" value="Genomic_DNA"/>
</dbReference>
<dbReference type="OrthoDB" id="3783802at2759"/>
<organism evidence="3 4">
    <name type="scientific">Melanomma pulvis-pyrius CBS 109.77</name>
    <dbReference type="NCBI Taxonomy" id="1314802"/>
    <lineage>
        <taxon>Eukaryota</taxon>
        <taxon>Fungi</taxon>
        <taxon>Dikarya</taxon>
        <taxon>Ascomycota</taxon>
        <taxon>Pezizomycotina</taxon>
        <taxon>Dothideomycetes</taxon>
        <taxon>Pleosporomycetidae</taxon>
        <taxon>Pleosporales</taxon>
        <taxon>Melanommataceae</taxon>
        <taxon>Melanomma</taxon>
    </lineage>
</organism>
<keyword evidence="2" id="KW-0812">Transmembrane</keyword>
<evidence type="ECO:0000313" key="3">
    <source>
        <dbReference type="EMBL" id="KAF2791778.1"/>
    </source>
</evidence>
<keyword evidence="4" id="KW-1185">Reference proteome</keyword>
<proteinExistence type="predicted"/>
<evidence type="ECO:0000256" key="2">
    <source>
        <dbReference type="SAM" id="Phobius"/>
    </source>
</evidence>
<feature type="transmembrane region" description="Helical" evidence="2">
    <location>
        <begin position="30"/>
        <end position="52"/>
    </location>
</feature>
<dbReference type="AlphaFoldDB" id="A0A6A6X6A4"/>
<feature type="region of interest" description="Disordered" evidence="1">
    <location>
        <begin position="131"/>
        <end position="193"/>
    </location>
</feature>
<dbReference type="Proteomes" id="UP000799757">
    <property type="component" value="Unassembled WGS sequence"/>
</dbReference>
<evidence type="ECO:0000256" key="1">
    <source>
        <dbReference type="SAM" id="MobiDB-lite"/>
    </source>
</evidence>
<keyword evidence="2" id="KW-1133">Transmembrane helix</keyword>